<organism evidence="2 3">
    <name type="scientific">Hordeum vulgare subsp. vulgare</name>
    <name type="common">Domesticated barley</name>
    <dbReference type="NCBI Taxonomy" id="112509"/>
    <lineage>
        <taxon>Eukaryota</taxon>
        <taxon>Viridiplantae</taxon>
        <taxon>Streptophyta</taxon>
        <taxon>Embryophyta</taxon>
        <taxon>Tracheophyta</taxon>
        <taxon>Spermatophyta</taxon>
        <taxon>Magnoliopsida</taxon>
        <taxon>Liliopsida</taxon>
        <taxon>Poales</taxon>
        <taxon>Poaceae</taxon>
        <taxon>BOP clade</taxon>
        <taxon>Pooideae</taxon>
        <taxon>Triticodae</taxon>
        <taxon>Triticeae</taxon>
        <taxon>Hordeinae</taxon>
        <taxon>Hordeum</taxon>
    </lineage>
</organism>
<sequence length="237" mass="27840">MPVSISCISWNWGAWESRGSLRASQYCGQELLHLLFVKETKISTKRVESLQHTLGFTGCYDVTSVGLSGGIRLFWSKEVDVEPKNFSSGHIDVMVRSKDHASREWRFTGFYKSPRVEDRYHSWRFLRTLHALSHFAWLCMGDFNETLYATEYFSNSARPEWQMRAFREVIDDFSFQDLGWLGLPYTRDNRHGRYSNAKARLDRAFANEEFVQLFEHVRVRHVCGSESYHYFIVAHIN</sequence>
<reference evidence="2" key="3">
    <citation type="submission" date="2022-01" db="UniProtKB">
        <authorList>
            <consortium name="EnsemblPlants"/>
        </authorList>
    </citation>
    <scope>IDENTIFICATION</scope>
    <source>
        <strain evidence="2">subsp. vulgare</strain>
    </source>
</reference>
<proteinExistence type="predicted"/>
<dbReference type="Proteomes" id="UP000011116">
    <property type="component" value="Chromosome 7H"/>
</dbReference>
<evidence type="ECO:0000313" key="3">
    <source>
        <dbReference type="Proteomes" id="UP000011116"/>
    </source>
</evidence>
<name>A0A8I6YAL9_HORVV</name>
<feature type="domain" description="Endonuclease/exonuclease/phosphatase" evidence="1">
    <location>
        <begin position="63"/>
        <end position="211"/>
    </location>
</feature>
<evidence type="ECO:0000313" key="2">
    <source>
        <dbReference type="EnsemblPlants" id="HORVU.MOREX.r3.7HG0643500.1.CDS1"/>
    </source>
</evidence>
<dbReference type="Pfam" id="PF03372">
    <property type="entry name" value="Exo_endo_phos"/>
    <property type="match status" value="1"/>
</dbReference>
<dbReference type="Gramene" id="HORVU.MOREX.r3.7HG0643500.1">
    <property type="protein sequence ID" value="HORVU.MOREX.r3.7HG0643500.1.CDS1"/>
    <property type="gene ID" value="HORVU.MOREX.r3.7HG0643500"/>
</dbReference>
<dbReference type="SUPFAM" id="SSF56219">
    <property type="entry name" value="DNase I-like"/>
    <property type="match status" value="1"/>
</dbReference>
<dbReference type="SMR" id="A0A8I6YAL9"/>
<dbReference type="GO" id="GO:0003824">
    <property type="term" value="F:catalytic activity"/>
    <property type="evidence" value="ECO:0007669"/>
    <property type="project" value="InterPro"/>
</dbReference>
<dbReference type="InterPro" id="IPR005135">
    <property type="entry name" value="Endo/exonuclease/phosphatase"/>
</dbReference>
<dbReference type="AlphaFoldDB" id="A0A8I6YAL9"/>
<dbReference type="Gene3D" id="3.60.10.10">
    <property type="entry name" value="Endonuclease/exonuclease/phosphatase"/>
    <property type="match status" value="1"/>
</dbReference>
<protein>
    <recommendedName>
        <fullName evidence="1">Endonuclease/exonuclease/phosphatase domain-containing protein</fullName>
    </recommendedName>
</protein>
<dbReference type="InterPro" id="IPR036691">
    <property type="entry name" value="Endo/exonu/phosph_ase_sf"/>
</dbReference>
<reference evidence="2" key="2">
    <citation type="submission" date="2020-10" db="EMBL/GenBank/DDBJ databases">
        <authorList>
            <person name="Scholz U."/>
            <person name="Mascher M."/>
            <person name="Fiebig A."/>
        </authorList>
    </citation>
    <scope>NUCLEOTIDE SEQUENCE [LARGE SCALE GENOMIC DNA]</scope>
    <source>
        <strain evidence="2">cv. Morex</strain>
    </source>
</reference>
<evidence type="ECO:0000259" key="1">
    <source>
        <dbReference type="Pfam" id="PF03372"/>
    </source>
</evidence>
<dbReference type="PANTHER" id="PTHR35218:SF9">
    <property type="entry name" value="ENDONUCLEASE_EXONUCLEASE_PHOSPHATASE DOMAIN-CONTAINING PROTEIN"/>
    <property type="match status" value="1"/>
</dbReference>
<reference evidence="3" key="1">
    <citation type="journal article" date="2012" name="Nature">
        <title>A physical, genetic and functional sequence assembly of the barley genome.</title>
        <authorList>
            <consortium name="The International Barley Genome Sequencing Consortium"/>
            <person name="Mayer K.F."/>
            <person name="Waugh R."/>
            <person name="Brown J.W."/>
            <person name="Schulman A."/>
            <person name="Langridge P."/>
            <person name="Platzer M."/>
            <person name="Fincher G.B."/>
            <person name="Muehlbauer G.J."/>
            <person name="Sato K."/>
            <person name="Close T.J."/>
            <person name="Wise R.P."/>
            <person name="Stein N."/>
        </authorList>
    </citation>
    <scope>NUCLEOTIDE SEQUENCE [LARGE SCALE GENOMIC DNA]</scope>
    <source>
        <strain evidence="3">cv. Morex</strain>
    </source>
</reference>
<dbReference type="PANTHER" id="PTHR35218">
    <property type="entry name" value="RNASE H DOMAIN-CONTAINING PROTEIN"/>
    <property type="match status" value="1"/>
</dbReference>
<accession>A0A8I6YAL9</accession>
<dbReference type="EnsemblPlants" id="HORVU.MOREX.r3.7HG0643500.1">
    <property type="protein sequence ID" value="HORVU.MOREX.r3.7HG0643500.1.CDS1"/>
    <property type="gene ID" value="HORVU.MOREX.r3.7HG0643500"/>
</dbReference>
<keyword evidence="3" id="KW-1185">Reference proteome</keyword>